<feature type="region of interest" description="Disordered" evidence="6">
    <location>
        <begin position="1552"/>
        <end position="1571"/>
    </location>
</feature>
<evidence type="ECO:0000313" key="9">
    <source>
        <dbReference type="EMBL" id="MFF5897492.1"/>
    </source>
</evidence>
<evidence type="ECO:0000256" key="3">
    <source>
        <dbReference type="ARBA" id="ARBA00022679"/>
    </source>
</evidence>
<dbReference type="InterPro" id="IPR049490">
    <property type="entry name" value="C883_1060-like_KR_N"/>
</dbReference>
<evidence type="ECO:0000256" key="5">
    <source>
        <dbReference type="ARBA" id="ARBA00023315"/>
    </source>
</evidence>
<dbReference type="InterPro" id="IPR018201">
    <property type="entry name" value="Ketoacyl_synth_AS"/>
</dbReference>
<dbReference type="RefSeq" id="WP_387902693.1">
    <property type="nucleotide sequence ID" value="NZ_JBIBEG010000004.1"/>
</dbReference>
<evidence type="ECO:0000313" key="10">
    <source>
        <dbReference type="Proteomes" id="UP001602322"/>
    </source>
</evidence>
<dbReference type="SUPFAM" id="SSF53901">
    <property type="entry name" value="Thiolase-like"/>
    <property type="match status" value="1"/>
</dbReference>
<dbReference type="Gene3D" id="3.40.47.10">
    <property type="match status" value="1"/>
</dbReference>
<feature type="domain" description="Carrier" evidence="7">
    <location>
        <begin position="1446"/>
        <end position="1521"/>
    </location>
</feature>
<feature type="domain" description="Ketosynthase family 3 (KS3)" evidence="8">
    <location>
        <begin position="12"/>
        <end position="442"/>
    </location>
</feature>
<evidence type="ECO:0000256" key="4">
    <source>
        <dbReference type="ARBA" id="ARBA00023194"/>
    </source>
</evidence>
<dbReference type="SMART" id="SM00823">
    <property type="entry name" value="PKS_PP"/>
    <property type="match status" value="1"/>
</dbReference>
<dbReference type="SUPFAM" id="SSF52151">
    <property type="entry name" value="FabD/lysophospholipase-like"/>
    <property type="match status" value="1"/>
</dbReference>
<dbReference type="InterPro" id="IPR001227">
    <property type="entry name" value="Ac_transferase_dom_sf"/>
</dbReference>
<dbReference type="Gene3D" id="3.40.366.10">
    <property type="entry name" value="Malonyl-Coenzyme A Acyl Carrier Protein, domain 2"/>
    <property type="match status" value="1"/>
</dbReference>
<comment type="caution">
    <text evidence="9">The sequence shown here is derived from an EMBL/GenBank/DDBJ whole genome shotgun (WGS) entry which is preliminary data.</text>
</comment>
<dbReference type="InterPro" id="IPR016036">
    <property type="entry name" value="Malonyl_transacylase_ACP-bd"/>
</dbReference>
<keyword evidence="4" id="KW-0045">Antibiotic biosynthesis</keyword>
<dbReference type="InterPro" id="IPR050091">
    <property type="entry name" value="PKS_NRPS_Biosynth_Enz"/>
</dbReference>
<gene>
    <name evidence="9" type="ORF">ACFY8O_16365</name>
</gene>
<dbReference type="SUPFAM" id="SSF51735">
    <property type="entry name" value="NAD(P)-binding Rossmann-fold domains"/>
    <property type="match status" value="2"/>
</dbReference>
<feature type="compositionally biased region" description="Low complexity" evidence="6">
    <location>
        <begin position="1552"/>
        <end position="1563"/>
    </location>
</feature>
<dbReference type="SUPFAM" id="SSF47336">
    <property type="entry name" value="ACP-like"/>
    <property type="match status" value="1"/>
</dbReference>
<dbReference type="SMART" id="SM00822">
    <property type="entry name" value="PKS_KR"/>
    <property type="match status" value="1"/>
</dbReference>
<dbReference type="InterPro" id="IPR013968">
    <property type="entry name" value="PKS_KR"/>
</dbReference>
<dbReference type="Gene3D" id="3.30.70.250">
    <property type="entry name" value="Malonyl-CoA ACP transacylase, ACP-binding"/>
    <property type="match status" value="1"/>
</dbReference>
<dbReference type="PROSITE" id="PS52004">
    <property type="entry name" value="KS3_2"/>
    <property type="match status" value="1"/>
</dbReference>
<dbReference type="CDD" id="cd00833">
    <property type="entry name" value="PKS"/>
    <property type="match status" value="1"/>
</dbReference>
<name>A0ABW6X5W5_9ACTN</name>
<dbReference type="InterPro" id="IPR057326">
    <property type="entry name" value="KR_dom"/>
</dbReference>
<dbReference type="InterPro" id="IPR009081">
    <property type="entry name" value="PP-bd_ACP"/>
</dbReference>
<dbReference type="Pfam" id="PF00109">
    <property type="entry name" value="ketoacyl-synt"/>
    <property type="match status" value="1"/>
</dbReference>
<dbReference type="Pfam" id="PF00550">
    <property type="entry name" value="PP-binding"/>
    <property type="match status" value="1"/>
</dbReference>
<dbReference type="InterPro" id="IPR020841">
    <property type="entry name" value="PKS_Beta-ketoAc_synthase_dom"/>
</dbReference>
<sequence>MTDRAYDDAALDGRIAVVGLDCRLPGARDHAEFWRNLLAGTEQIADVDEDLLSAAGVAPEAFADPRYVRRASTVADADLFDASFFYLSAREAERMDPQLRMFLQCSWAALEHSGHDSEQYPGRIGVFAGSLSSTYLLNNVLTGEKGFNGSIRRMRQDLPTMMGNDPNYLATRVSYHLNLTGPSISVQTACSTSLVAVHTAVQSLLSEECDVALAGGVALRFPQEAGYLHESDGIASASGTVRPFDAGADGTVFGNGAGVVVLKRLADALADGDTVWAVVRGSAVGNDGADRAGYPAPGVSGQAAVLAEALAVADVEPAEVSYLEAHGTGTRMGDPIELSAVAQAYAADGAQPLTIGSVKANLGHLSVAAGVTAFIKCVLMLHHRTLVPTPHFTGWNPECAVEGTRFRVGTAVEPWEGGDGPLRCAVTSTGMGGTTAHVILEEAPESGVRPRAHAAPVVVLPVSAKSPAALQTARTALADHLEATAPAEAGPSGDTGLDDTSYTLATARRTFNYRAVITAPDRETAVRALRSADPRHTHQDSGQPADRPVVLLLPGQGTQHPAMGQGWYEHLPVFRATLDECAELLLPHLGLDLRDALYPSLRGGGAPSPDLSLDRTRLTQPALFAVEYALARQWQEWGIRPSVLVGHSVGEYVAATLAGVFRLPDALRIIAERGRLVDGLPGGAMAAVMLPPDELAGYLGDDVALAAVNEPAVCTVAGSREAVRELTTRLTADGVAHRKVTTSHAFHSPMMDPAVGPLTDLLRSVELSRPQTPFLSNRTGTWITDEEATDPAYWGGHLRDTVRFADCLATLLADGDHVFLEVGPGQTLATFTRRHPDRETGVPVITSAARGRDAGADLTAVHAALGRLWAAGLTVDWAGFHSGHGRGRVPLPTYPFEGTRYWIEPGPDTLTAGTGRSAAAPGGKLPLDDWLSAPVWRQAVGTPDAAARPLTEPVLLFADPDGTALRLAAHAFAGEVLTVRAGDAYGRDGDTWTVRPASEDDHSRLVADLLGEDRLPGHVVHAWSTGTLPPERGTERFERAQQAGLYSLIALVKALSEHGVTRPVQLDLVSAGAYAVSPAEPEPASELVTLAVAARVIGQEHGNIGSRHFDLPAGPDERSLRTLAVELGSFRRPEVAVTLRGATRWVAEMSRIRADWTAPAETRLKDGGVYLITGGLGEIGSTIAGWLHRECGARLALLTREALPARSTWDAWLEDHPHDDETTLRIGRLRALEAAGATPFLVNADVADEDGLRTAVEKVKAQFGGLDGVVHAAGLPSEQWDRAITAASVEQCQWHFVSKAHGQIALEKVLADHPVDFCLMLSSLAGVLGGLRLLGYGAANHFMDAAAERANRGLDRTVWISAAWDVWQHHQDEKRALSAIGRSMDDKAIQPEEGLETIRRLLTLRDVSHVAVSTWDIDFRLDQWVRDERIAKPVAGVLVTGADADGDAGDLTDQVARLVRDALGSEDMPLDGDIFEFGGDSLLIVRLLSNVREQFSVEVSLADVLGDPTPRALAGLVGDRLVATAEEDDEVALLARELDGLDPAELERLLAAAETDPAPDATAVTSQEQER</sequence>
<dbReference type="PANTHER" id="PTHR43775:SF37">
    <property type="entry name" value="SI:DKEY-61P9.11"/>
    <property type="match status" value="1"/>
</dbReference>
<keyword evidence="10" id="KW-1185">Reference proteome</keyword>
<dbReference type="Gene3D" id="3.30.70.3290">
    <property type="match status" value="1"/>
</dbReference>
<reference evidence="9 10" key="1">
    <citation type="submission" date="2024-10" db="EMBL/GenBank/DDBJ databases">
        <title>The Natural Products Discovery Center: Release of the First 8490 Sequenced Strains for Exploring Actinobacteria Biosynthetic Diversity.</title>
        <authorList>
            <person name="Kalkreuter E."/>
            <person name="Kautsar S.A."/>
            <person name="Yang D."/>
            <person name="Bader C.D."/>
            <person name="Teijaro C.N."/>
            <person name="Fluegel L."/>
            <person name="Davis C.M."/>
            <person name="Simpson J.R."/>
            <person name="Lauterbach L."/>
            <person name="Steele A.D."/>
            <person name="Gui C."/>
            <person name="Meng S."/>
            <person name="Li G."/>
            <person name="Viehrig K."/>
            <person name="Ye F."/>
            <person name="Su P."/>
            <person name="Kiefer A.F."/>
            <person name="Nichols A."/>
            <person name="Cepeda A.J."/>
            <person name="Yan W."/>
            <person name="Fan B."/>
            <person name="Jiang Y."/>
            <person name="Adhikari A."/>
            <person name="Zheng C.-J."/>
            <person name="Schuster L."/>
            <person name="Cowan T.M."/>
            <person name="Smanski M.J."/>
            <person name="Chevrette M.G."/>
            <person name="De Carvalho L.P.S."/>
            <person name="Shen B."/>
        </authorList>
    </citation>
    <scope>NUCLEOTIDE SEQUENCE [LARGE SCALE GENOMIC DNA]</scope>
    <source>
        <strain evidence="9 10">NPDC012540</strain>
    </source>
</reference>
<dbReference type="EMBL" id="JBIBEG010000004">
    <property type="protein sequence ID" value="MFF5897492.1"/>
    <property type="molecule type" value="Genomic_DNA"/>
</dbReference>
<keyword evidence="5" id="KW-0012">Acyltransferase</keyword>
<dbReference type="Proteomes" id="UP001602322">
    <property type="component" value="Unassembled WGS sequence"/>
</dbReference>
<dbReference type="InterPro" id="IPR014043">
    <property type="entry name" value="Acyl_transferase_dom"/>
</dbReference>
<dbReference type="InterPro" id="IPR006162">
    <property type="entry name" value="Ppantetheine_attach_site"/>
</dbReference>
<dbReference type="InterPro" id="IPR020806">
    <property type="entry name" value="PKS_PP-bd"/>
</dbReference>
<keyword evidence="2" id="KW-0597">Phosphoprotein</keyword>
<evidence type="ECO:0000256" key="6">
    <source>
        <dbReference type="SAM" id="MobiDB-lite"/>
    </source>
</evidence>
<dbReference type="Pfam" id="PF00698">
    <property type="entry name" value="Acyl_transf_1"/>
    <property type="match status" value="1"/>
</dbReference>
<organism evidence="9 10">
    <name type="scientific">Streptomyces argenteolus</name>
    <dbReference type="NCBI Taxonomy" id="67274"/>
    <lineage>
        <taxon>Bacteria</taxon>
        <taxon>Bacillati</taxon>
        <taxon>Actinomycetota</taxon>
        <taxon>Actinomycetes</taxon>
        <taxon>Kitasatosporales</taxon>
        <taxon>Streptomycetaceae</taxon>
        <taxon>Streptomyces</taxon>
    </lineage>
</organism>
<evidence type="ECO:0000256" key="2">
    <source>
        <dbReference type="ARBA" id="ARBA00022553"/>
    </source>
</evidence>
<dbReference type="InterPro" id="IPR014030">
    <property type="entry name" value="Ketoacyl_synth_N"/>
</dbReference>
<dbReference type="Gene3D" id="3.40.50.720">
    <property type="entry name" value="NAD(P)-binding Rossmann-like Domain"/>
    <property type="match status" value="1"/>
</dbReference>
<dbReference type="SMART" id="SM00827">
    <property type="entry name" value="PKS_AT"/>
    <property type="match status" value="1"/>
</dbReference>
<dbReference type="InterPro" id="IPR036736">
    <property type="entry name" value="ACP-like_sf"/>
</dbReference>
<dbReference type="InterPro" id="IPR016039">
    <property type="entry name" value="Thiolase-like"/>
</dbReference>
<accession>A0ABW6X5W5</accession>
<evidence type="ECO:0000256" key="1">
    <source>
        <dbReference type="ARBA" id="ARBA00022450"/>
    </source>
</evidence>
<dbReference type="PROSITE" id="PS00012">
    <property type="entry name" value="PHOSPHOPANTETHEINE"/>
    <property type="match status" value="1"/>
</dbReference>
<dbReference type="Pfam" id="PF08659">
    <property type="entry name" value="KR"/>
    <property type="match status" value="1"/>
</dbReference>
<dbReference type="PROSITE" id="PS00606">
    <property type="entry name" value="KS3_1"/>
    <property type="match status" value="1"/>
</dbReference>
<keyword evidence="1" id="KW-0596">Phosphopantetheine</keyword>
<keyword evidence="3" id="KW-0808">Transferase</keyword>
<dbReference type="SMART" id="SM00825">
    <property type="entry name" value="PKS_KS"/>
    <property type="match status" value="1"/>
</dbReference>
<evidence type="ECO:0000259" key="7">
    <source>
        <dbReference type="PROSITE" id="PS50075"/>
    </source>
</evidence>
<dbReference type="PANTHER" id="PTHR43775">
    <property type="entry name" value="FATTY ACID SYNTHASE"/>
    <property type="match status" value="1"/>
</dbReference>
<dbReference type="Pfam" id="PF02801">
    <property type="entry name" value="Ketoacyl-synt_C"/>
    <property type="match status" value="1"/>
</dbReference>
<dbReference type="Pfam" id="PF21394">
    <property type="entry name" value="Beta-ketacyl_N"/>
    <property type="match status" value="1"/>
</dbReference>
<protein>
    <submittedName>
        <fullName evidence="9">SDR family oxidoreductase</fullName>
    </submittedName>
</protein>
<dbReference type="Gene3D" id="1.10.1200.10">
    <property type="entry name" value="ACP-like"/>
    <property type="match status" value="1"/>
</dbReference>
<dbReference type="PROSITE" id="PS50075">
    <property type="entry name" value="CARRIER"/>
    <property type="match status" value="1"/>
</dbReference>
<dbReference type="InterPro" id="IPR014031">
    <property type="entry name" value="Ketoacyl_synth_C"/>
</dbReference>
<dbReference type="Pfam" id="PF22621">
    <property type="entry name" value="CurL-like_PKS_C"/>
    <property type="match status" value="1"/>
</dbReference>
<proteinExistence type="predicted"/>
<dbReference type="InterPro" id="IPR036291">
    <property type="entry name" value="NAD(P)-bd_dom_sf"/>
</dbReference>
<dbReference type="InterPro" id="IPR016035">
    <property type="entry name" value="Acyl_Trfase/lysoPLipase"/>
</dbReference>
<evidence type="ECO:0000259" key="8">
    <source>
        <dbReference type="PROSITE" id="PS52004"/>
    </source>
</evidence>
<dbReference type="SUPFAM" id="SSF55048">
    <property type="entry name" value="Probable ACP-binding domain of malonyl-CoA ACP transacylase"/>
    <property type="match status" value="1"/>
</dbReference>